<accession>A0A371J7I5</accession>
<dbReference type="PANTHER" id="PTHR48081">
    <property type="entry name" value="AB HYDROLASE SUPERFAMILY PROTEIN C4A8.06C"/>
    <property type="match status" value="1"/>
</dbReference>
<dbReference type="InterPro" id="IPR029058">
    <property type="entry name" value="AB_hydrolase_fold"/>
</dbReference>
<dbReference type="PANTHER" id="PTHR48081:SF6">
    <property type="entry name" value="PEPTIDASE S9 PROLYL OLIGOPEPTIDASE CATALYTIC DOMAIN-CONTAINING PROTEIN"/>
    <property type="match status" value="1"/>
</dbReference>
<keyword evidence="1 3" id="KW-0378">Hydrolase</keyword>
<comment type="caution">
    <text evidence="3">The sequence shown here is derived from an EMBL/GenBank/DDBJ whole genome shotgun (WGS) entry which is preliminary data.</text>
</comment>
<feature type="domain" description="BD-FAE-like" evidence="2">
    <location>
        <begin position="28"/>
        <end position="215"/>
    </location>
</feature>
<dbReference type="InterPro" id="IPR049492">
    <property type="entry name" value="BD-FAE-like_dom"/>
</dbReference>
<protein>
    <submittedName>
        <fullName evidence="3">Alpha/beta hydrolase</fullName>
    </submittedName>
</protein>
<dbReference type="Proteomes" id="UP000216411">
    <property type="component" value="Unassembled WGS sequence"/>
</dbReference>
<evidence type="ECO:0000313" key="4">
    <source>
        <dbReference type="Proteomes" id="UP000216411"/>
    </source>
</evidence>
<dbReference type="Gene3D" id="3.40.50.1820">
    <property type="entry name" value="alpha/beta hydrolase"/>
    <property type="match status" value="1"/>
</dbReference>
<dbReference type="SUPFAM" id="SSF53474">
    <property type="entry name" value="alpha/beta-Hydrolases"/>
    <property type="match status" value="1"/>
</dbReference>
<reference evidence="3 4" key="1">
    <citation type="journal article" date="2017" name="Genome Announc.">
        <title>Draft Genome Sequence of a Sporulating and Motile Strain of Lachnotalea glycerini Isolated from Water in Quebec City, Canada.</title>
        <authorList>
            <person name="Maheux A.F."/>
            <person name="Boudreau D.K."/>
            <person name="Berube E."/>
            <person name="Boissinot M."/>
            <person name="Raymond F."/>
            <person name="Brodeur S."/>
            <person name="Corbeil J."/>
            <person name="Isabel S."/>
            <person name="Omar R.F."/>
            <person name="Bergeron M.G."/>
        </authorList>
    </citation>
    <scope>NUCLEOTIDE SEQUENCE [LARGE SCALE GENOMIC DNA]</scope>
    <source>
        <strain evidence="3 4">CCRI-19302</strain>
    </source>
</reference>
<evidence type="ECO:0000259" key="2">
    <source>
        <dbReference type="Pfam" id="PF20434"/>
    </source>
</evidence>
<name>A0A371J7I5_9FIRM</name>
<dbReference type="GO" id="GO:0016787">
    <property type="term" value="F:hydrolase activity"/>
    <property type="evidence" value="ECO:0007669"/>
    <property type="project" value="UniProtKB-KW"/>
</dbReference>
<proteinExistence type="predicted"/>
<sequence>MINDTIEIEDNGFKAKLTTYIVDNTIDQEKTRPLVLVCPGGGYIGTASKEGEPIALKMNSFGLHACVLNYSCAPAQFPTSLNQLAKSVKLVRESAKKWHVDPEKIVVLGFSAGGHLAASLGTFWNKDFVLRELKVNQEEIKPNALVLSYPVITSGEFAHQDSFKNLLGDRVKDCNWRELLSLEKQVDETMPKSFVWHTFEDQAVPVENSLLLVNAMRKAKVAFSFHVFEKGHHGLALGTMETGEVVTEIQPWIRLAAEWILKNI</sequence>
<keyword evidence="4" id="KW-1185">Reference proteome</keyword>
<evidence type="ECO:0000313" key="3">
    <source>
        <dbReference type="EMBL" id="RDY28628.1"/>
    </source>
</evidence>
<evidence type="ECO:0000256" key="1">
    <source>
        <dbReference type="ARBA" id="ARBA00022801"/>
    </source>
</evidence>
<organism evidence="3 4">
    <name type="scientific">Lachnotalea glycerini</name>
    <dbReference type="NCBI Taxonomy" id="1763509"/>
    <lineage>
        <taxon>Bacteria</taxon>
        <taxon>Bacillati</taxon>
        <taxon>Bacillota</taxon>
        <taxon>Clostridia</taxon>
        <taxon>Lachnospirales</taxon>
        <taxon>Lachnospiraceae</taxon>
        <taxon>Lachnotalea</taxon>
    </lineage>
</organism>
<gene>
    <name evidence="3" type="ORF">CG710_019375</name>
</gene>
<dbReference type="Pfam" id="PF20434">
    <property type="entry name" value="BD-FAE"/>
    <property type="match status" value="1"/>
</dbReference>
<dbReference type="AlphaFoldDB" id="A0A371J7I5"/>
<dbReference type="RefSeq" id="WP_094377980.1">
    <property type="nucleotide sequence ID" value="NZ_NOKA02000081.1"/>
</dbReference>
<dbReference type="EMBL" id="NOKA02000081">
    <property type="protein sequence ID" value="RDY28628.1"/>
    <property type="molecule type" value="Genomic_DNA"/>
</dbReference>
<dbReference type="InterPro" id="IPR050300">
    <property type="entry name" value="GDXG_lipolytic_enzyme"/>
</dbReference>
<dbReference type="OrthoDB" id="9794725at2"/>